<evidence type="ECO:0000256" key="1">
    <source>
        <dbReference type="SAM" id="MobiDB-lite"/>
    </source>
</evidence>
<organism evidence="2 3">
    <name type="scientific">Eutypa lata (strain UCR-EL1)</name>
    <name type="common">Grapevine dieback disease fungus</name>
    <name type="synonym">Eutypa armeniacae</name>
    <dbReference type="NCBI Taxonomy" id="1287681"/>
    <lineage>
        <taxon>Eukaryota</taxon>
        <taxon>Fungi</taxon>
        <taxon>Dikarya</taxon>
        <taxon>Ascomycota</taxon>
        <taxon>Pezizomycotina</taxon>
        <taxon>Sordariomycetes</taxon>
        <taxon>Xylariomycetidae</taxon>
        <taxon>Xylariales</taxon>
        <taxon>Diatrypaceae</taxon>
        <taxon>Eutypa</taxon>
    </lineage>
</organism>
<dbReference type="Proteomes" id="UP000012174">
    <property type="component" value="Unassembled WGS sequence"/>
</dbReference>
<dbReference type="OrthoDB" id="4788200at2759"/>
<feature type="compositionally biased region" description="Low complexity" evidence="1">
    <location>
        <begin position="142"/>
        <end position="155"/>
    </location>
</feature>
<feature type="compositionally biased region" description="Low complexity" evidence="1">
    <location>
        <begin position="182"/>
        <end position="192"/>
    </location>
</feature>
<accession>M7U007</accession>
<dbReference type="eggNOG" id="ENOG502RC62">
    <property type="taxonomic scope" value="Eukaryota"/>
</dbReference>
<feature type="region of interest" description="Disordered" evidence="1">
    <location>
        <begin position="136"/>
        <end position="156"/>
    </location>
</feature>
<dbReference type="HOGENOM" id="CLU_1015739_0_0_1"/>
<feature type="region of interest" description="Disordered" evidence="1">
    <location>
        <begin position="169"/>
        <end position="214"/>
    </location>
</feature>
<gene>
    <name evidence="2" type="ORF">UCREL1_690</name>
</gene>
<name>M7U007_EUTLA</name>
<feature type="compositionally biased region" description="Gly residues" evidence="1">
    <location>
        <begin position="169"/>
        <end position="178"/>
    </location>
</feature>
<proteinExistence type="predicted"/>
<keyword evidence="3" id="KW-1185">Reference proteome</keyword>
<reference evidence="3" key="1">
    <citation type="journal article" date="2013" name="Genome Announc.">
        <title>Draft genome sequence of the grapevine dieback fungus Eutypa lata UCR-EL1.</title>
        <authorList>
            <person name="Blanco-Ulate B."/>
            <person name="Rolshausen P.E."/>
            <person name="Cantu D."/>
        </authorList>
    </citation>
    <scope>NUCLEOTIDE SEQUENCE [LARGE SCALE GENOMIC DNA]</scope>
    <source>
        <strain evidence="3">UCR-EL1</strain>
    </source>
</reference>
<dbReference type="AlphaFoldDB" id="M7U007"/>
<evidence type="ECO:0000313" key="3">
    <source>
        <dbReference type="Proteomes" id="UP000012174"/>
    </source>
</evidence>
<dbReference type="KEGG" id="ela:UCREL1_690"/>
<dbReference type="EMBL" id="KB705480">
    <property type="protein sequence ID" value="EMR72255.1"/>
    <property type="molecule type" value="Genomic_DNA"/>
</dbReference>
<evidence type="ECO:0000313" key="2">
    <source>
        <dbReference type="EMBL" id="EMR72255.1"/>
    </source>
</evidence>
<sequence length="238" mass="23325">MAAMQPHSGVTSTLLIPSVSTASGDHIQASVVSVEDGDDGLTTLTLQCTNEASSSACANTVFADQTFIYGPATVSVDLDHAWTCAVSTPTASASSSSAVCAYSDASPVTAAASTTTVTGDAFNTAVTITSGVEKLRAKKTKTTTTSPSTPTTTAADDGSALCKRIVKGGGSGSDGGGDTADDGSSSSTTPKTGDSDDDGSGSTTTGNPCSGASRWGLHTSVAGTIAAISGLGFMILCL</sequence>
<protein>
    <submittedName>
        <fullName evidence="2">Uncharacterized protein</fullName>
    </submittedName>
</protein>